<reference evidence="2" key="1">
    <citation type="journal article" date="2011" name="Environ. Microbiol.">
        <title>Genomic insights into the metabolic potential of the polycyclic aromatic hydrocarbon degrading sulfate-reducing Deltaproteobacterium N47.</title>
        <authorList>
            <person name="Bergmann F."/>
            <person name="Selesi D."/>
            <person name="Weinmaier T."/>
            <person name="Tischler P."/>
            <person name="Rattei T."/>
            <person name="Meckenstock R.U."/>
        </authorList>
    </citation>
    <scope>NUCLEOTIDE SEQUENCE</scope>
</reference>
<dbReference type="AlphaFoldDB" id="E1YMG4"/>
<protein>
    <recommendedName>
        <fullName evidence="1">ISXO2-like transposase domain-containing protein</fullName>
    </recommendedName>
</protein>
<sequence>MKLLPWTHKIIANAKSVFAGPHRGVSKKHLQSYLSEVCYRFNRRFWNKEVFHRLLFACATTTTITRDDLMSKKRVS</sequence>
<name>E1YMG4_9BACT</name>
<dbReference type="Pfam" id="PF12762">
    <property type="entry name" value="DDE_Tnp_IS1595"/>
    <property type="match status" value="1"/>
</dbReference>
<evidence type="ECO:0000259" key="1">
    <source>
        <dbReference type="Pfam" id="PF12762"/>
    </source>
</evidence>
<accession>E1YMG4</accession>
<evidence type="ECO:0000313" key="2">
    <source>
        <dbReference type="EMBL" id="CBX31758.1"/>
    </source>
</evidence>
<dbReference type="EMBL" id="FR695879">
    <property type="protein sequence ID" value="CBX31758.1"/>
    <property type="molecule type" value="Genomic_DNA"/>
</dbReference>
<gene>
    <name evidence="2" type="ORF">N47_N25830</name>
</gene>
<dbReference type="InterPro" id="IPR024445">
    <property type="entry name" value="Tnp_ISXO2-like"/>
</dbReference>
<feature type="domain" description="ISXO2-like transposase" evidence="1">
    <location>
        <begin position="5"/>
        <end position="42"/>
    </location>
</feature>
<organism evidence="2">
    <name type="scientific">uncultured Desulfobacterium sp</name>
    <dbReference type="NCBI Taxonomy" id="201089"/>
    <lineage>
        <taxon>Bacteria</taxon>
        <taxon>Pseudomonadati</taxon>
        <taxon>Thermodesulfobacteriota</taxon>
        <taxon>Desulfobacteria</taxon>
        <taxon>Desulfobacterales</taxon>
        <taxon>Desulfobacteriaceae</taxon>
        <taxon>Desulfobacterium</taxon>
        <taxon>environmental samples</taxon>
    </lineage>
</organism>
<proteinExistence type="predicted"/>